<keyword evidence="2" id="KW-1185">Reference proteome</keyword>
<dbReference type="EMBL" id="CP113089">
    <property type="protein sequence ID" value="WAB80608.1"/>
    <property type="molecule type" value="Genomic_DNA"/>
</dbReference>
<dbReference type="AlphaFoldDB" id="A0A9E8MJA3"/>
<gene>
    <name evidence="1" type="ORF">OVN18_08505</name>
</gene>
<name>A0A9E8MJA3_9MICO</name>
<sequence length="154" mass="17660">MAKREKSTHRVITLEESFAKLAGLSLKQDDLMSEALRCIEHSLYRPAHVAAWASFFDFVHEWSMEPARIAKLRITRQNWALTDRADLRLVTDFAFIEALKASGLITNTVMKAMHGLLNKRNECAHADEYDPSVNDTLGYVDELMKRISYMQSKV</sequence>
<organism evidence="1 2">
    <name type="scientific">Microcella daejeonensis</name>
    <dbReference type="NCBI Taxonomy" id="2994971"/>
    <lineage>
        <taxon>Bacteria</taxon>
        <taxon>Bacillati</taxon>
        <taxon>Actinomycetota</taxon>
        <taxon>Actinomycetes</taxon>
        <taxon>Micrococcales</taxon>
        <taxon>Microbacteriaceae</taxon>
        <taxon>Microcella</taxon>
    </lineage>
</organism>
<dbReference type="KEGG" id="mdb:OVN18_08505"/>
<reference evidence="1" key="1">
    <citation type="submission" date="2022-11" db="EMBL/GenBank/DDBJ databases">
        <title>Description of Microcella daejonensis nov. sp, isolated from riverside soil.</title>
        <authorList>
            <person name="Molina K.M."/>
            <person name="Kim S.B."/>
        </authorList>
    </citation>
    <scope>NUCLEOTIDE SEQUENCE</scope>
    <source>
        <strain evidence="1">MMS21-STM12</strain>
    </source>
</reference>
<protein>
    <submittedName>
        <fullName evidence="1">Uncharacterized protein</fullName>
    </submittedName>
</protein>
<proteinExistence type="predicted"/>
<evidence type="ECO:0000313" key="2">
    <source>
        <dbReference type="Proteomes" id="UP001164706"/>
    </source>
</evidence>
<dbReference type="RefSeq" id="WP_267780284.1">
    <property type="nucleotide sequence ID" value="NZ_CP113089.1"/>
</dbReference>
<dbReference type="Proteomes" id="UP001164706">
    <property type="component" value="Chromosome"/>
</dbReference>
<accession>A0A9E8MJA3</accession>
<evidence type="ECO:0000313" key="1">
    <source>
        <dbReference type="EMBL" id="WAB80608.1"/>
    </source>
</evidence>